<organism evidence="2">
    <name type="scientific">Sesamum radiatum</name>
    <name type="common">Black benniseed</name>
    <dbReference type="NCBI Taxonomy" id="300843"/>
    <lineage>
        <taxon>Eukaryota</taxon>
        <taxon>Viridiplantae</taxon>
        <taxon>Streptophyta</taxon>
        <taxon>Embryophyta</taxon>
        <taxon>Tracheophyta</taxon>
        <taxon>Spermatophyta</taxon>
        <taxon>Magnoliopsida</taxon>
        <taxon>eudicotyledons</taxon>
        <taxon>Gunneridae</taxon>
        <taxon>Pentapetalae</taxon>
        <taxon>asterids</taxon>
        <taxon>lamiids</taxon>
        <taxon>Lamiales</taxon>
        <taxon>Pedaliaceae</taxon>
        <taxon>Sesamum</taxon>
    </lineage>
</organism>
<name>A0AAW2QIM0_SESRA</name>
<comment type="caution">
    <text evidence="2">The sequence shown here is derived from an EMBL/GenBank/DDBJ whole genome shotgun (WGS) entry which is preliminary data.</text>
</comment>
<sequence>MRFIYVLAGWEGSAADSRVLRDAITHPTGLKIAREWKSGNNTLQNHEEFFNMKRASARNLPMEDDGSKGVRRQRVKRDEKVSRRVWSTAEEEALLECLGRFYVRDESLINGFRTEDKVFENFVKWCEEFGKDMATGEHGVDPIVAPRNTGNTSRNEHSETVHVSPEYYVPTPDPSSYGDDSEFLNSFASARLTSIVLIQSDVTYAKLGDIAKQFGLEAEESKSREQVWSVVDSIPDLTLEEKCVVSKKLVNNKPDLDLFLSMSTAGKEIFIKMLATGKV</sequence>
<accession>A0AAW2QIM0</accession>
<protein>
    <submittedName>
        <fullName evidence="2">Uncharacterized protein</fullName>
    </submittedName>
</protein>
<gene>
    <name evidence="2" type="ORF">Sradi_3641000</name>
</gene>
<evidence type="ECO:0000256" key="1">
    <source>
        <dbReference type="SAM" id="MobiDB-lite"/>
    </source>
</evidence>
<reference evidence="2" key="2">
    <citation type="journal article" date="2024" name="Plant">
        <title>Genomic evolution and insights into agronomic trait innovations of Sesamum species.</title>
        <authorList>
            <person name="Miao H."/>
            <person name="Wang L."/>
            <person name="Qu L."/>
            <person name="Liu H."/>
            <person name="Sun Y."/>
            <person name="Le M."/>
            <person name="Wang Q."/>
            <person name="Wei S."/>
            <person name="Zheng Y."/>
            <person name="Lin W."/>
            <person name="Duan Y."/>
            <person name="Cao H."/>
            <person name="Xiong S."/>
            <person name="Wang X."/>
            <person name="Wei L."/>
            <person name="Li C."/>
            <person name="Ma Q."/>
            <person name="Ju M."/>
            <person name="Zhao R."/>
            <person name="Li G."/>
            <person name="Mu C."/>
            <person name="Tian Q."/>
            <person name="Mei H."/>
            <person name="Zhang T."/>
            <person name="Gao T."/>
            <person name="Zhang H."/>
        </authorList>
    </citation>
    <scope>NUCLEOTIDE SEQUENCE</scope>
    <source>
        <strain evidence="2">G02</strain>
    </source>
</reference>
<dbReference type="EMBL" id="JACGWJ010000015">
    <property type="protein sequence ID" value="KAL0367509.1"/>
    <property type="molecule type" value="Genomic_DNA"/>
</dbReference>
<reference evidence="2" key="1">
    <citation type="submission" date="2020-06" db="EMBL/GenBank/DDBJ databases">
        <authorList>
            <person name="Li T."/>
            <person name="Hu X."/>
            <person name="Zhang T."/>
            <person name="Song X."/>
            <person name="Zhang H."/>
            <person name="Dai N."/>
            <person name="Sheng W."/>
            <person name="Hou X."/>
            <person name="Wei L."/>
        </authorList>
    </citation>
    <scope>NUCLEOTIDE SEQUENCE</scope>
    <source>
        <strain evidence="2">G02</strain>
        <tissue evidence="2">Leaf</tissue>
    </source>
</reference>
<dbReference type="AlphaFoldDB" id="A0AAW2QIM0"/>
<proteinExistence type="predicted"/>
<feature type="region of interest" description="Disordered" evidence="1">
    <location>
        <begin position="137"/>
        <end position="165"/>
    </location>
</feature>
<evidence type="ECO:0000313" key="2">
    <source>
        <dbReference type="EMBL" id="KAL0367509.1"/>
    </source>
</evidence>